<protein>
    <recommendedName>
        <fullName evidence="4">Sulfotransferase</fullName>
    </recommendedName>
</protein>
<organism evidence="2 3">
    <name type="scientific">Nitzschia inconspicua</name>
    <dbReference type="NCBI Taxonomy" id="303405"/>
    <lineage>
        <taxon>Eukaryota</taxon>
        <taxon>Sar</taxon>
        <taxon>Stramenopiles</taxon>
        <taxon>Ochrophyta</taxon>
        <taxon>Bacillariophyta</taxon>
        <taxon>Bacillariophyceae</taxon>
        <taxon>Bacillariophycidae</taxon>
        <taxon>Bacillariales</taxon>
        <taxon>Bacillariaceae</taxon>
        <taxon>Nitzschia</taxon>
    </lineage>
</organism>
<dbReference type="EMBL" id="JAGRRH010000017">
    <property type="protein sequence ID" value="KAG7352472.1"/>
    <property type="molecule type" value="Genomic_DNA"/>
</dbReference>
<dbReference type="AlphaFoldDB" id="A0A9K3KZ88"/>
<reference evidence="2" key="1">
    <citation type="journal article" date="2021" name="Sci. Rep.">
        <title>Diploid genomic architecture of Nitzschia inconspicua, an elite biomass production diatom.</title>
        <authorList>
            <person name="Oliver A."/>
            <person name="Podell S."/>
            <person name="Pinowska A."/>
            <person name="Traller J.C."/>
            <person name="Smith S.R."/>
            <person name="McClure R."/>
            <person name="Beliaev A."/>
            <person name="Bohutskyi P."/>
            <person name="Hill E.A."/>
            <person name="Rabines A."/>
            <person name="Zheng H."/>
            <person name="Allen L.Z."/>
            <person name="Kuo A."/>
            <person name="Grigoriev I.V."/>
            <person name="Allen A.E."/>
            <person name="Hazlebeck D."/>
            <person name="Allen E.E."/>
        </authorList>
    </citation>
    <scope>NUCLEOTIDE SEQUENCE</scope>
    <source>
        <strain evidence="2">Hildebrandi</strain>
    </source>
</reference>
<reference evidence="2" key="2">
    <citation type="submission" date="2021-04" db="EMBL/GenBank/DDBJ databases">
        <authorList>
            <person name="Podell S."/>
        </authorList>
    </citation>
    <scope>NUCLEOTIDE SEQUENCE</scope>
    <source>
        <strain evidence="2">Hildebrandi</strain>
    </source>
</reference>
<keyword evidence="1" id="KW-0472">Membrane</keyword>
<accession>A0A9K3KZ88</accession>
<keyword evidence="3" id="KW-1185">Reference proteome</keyword>
<comment type="caution">
    <text evidence="2">The sequence shown here is derived from an EMBL/GenBank/DDBJ whole genome shotgun (WGS) entry which is preliminary data.</text>
</comment>
<keyword evidence="1" id="KW-1133">Transmembrane helix</keyword>
<dbReference type="OrthoDB" id="34984at2759"/>
<evidence type="ECO:0000256" key="1">
    <source>
        <dbReference type="SAM" id="Phobius"/>
    </source>
</evidence>
<evidence type="ECO:0008006" key="4">
    <source>
        <dbReference type="Google" id="ProtNLM"/>
    </source>
</evidence>
<gene>
    <name evidence="2" type="ORF">IV203_008520</name>
</gene>
<keyword evidence="1" id="KW-0812">Transmembrane</keyword>
<sequence length="443" mass="50660">MKTVQRNRIFEWFACGAIIVLVTLSNYASLLGTLSSYNIGGLPETKYLTDVILTEESLVSQTRRSQWILTLQNANQSVLGVRVFSPRIAIDRIHLIGERHSGTSYFTKLLKECFPNIQVSDVFVNGKHWMQPSPEDVRRVVTMIGSKDVAQELDLLSWWNLRERDDIEKSFQSSMVIALFRDPYQWVEAMRRKPHHWPNHLVFRPIQGNYSVVDIPQPVYDARKDFQSSRTQRKMDSSGTTASGFRLPEESTTFGGKVMGGGSIQKSFVEHELLNWTAFVGKNLYLDSYHEDNRDSVVCQKGYTYISPCHRNMTYVPYDIQKIPRAFLRHLFASANDPVYELTKEGKPFGHILQLRAAKIRNVFQIPVEWNLAAFAAFPYERLLHDVAGLLGEIGKVTNQTVNCAVPKSSNKAPYMLPDPFQVWIGKNADWGMERLIGYDQGQ</sequence>
<evidence type="ECO:0000313" key="3">
    <source>
        <dbReference type="Proteomes" id="UP000693970"/>
    </source>
</evidence>
<name>A0A9K3KZ88_9STRA</name>
<proteinExistence type="predicted"/>
<dbReference type="Proteomes" id="UP000693970">
    <property type="component" value="Unassembled WGS sequence"/>
</dbReference>
<evidence type="ECO:0000313" key="2">
    <source>
        <dbReference type="EMBL" id="KAG7352472.1"/>
    </source>
</evidence>
<feature type="transmembrane region" description="Helical" evidence="1">
    <location>
        <begin position="12"/>
        <end position="34"/>
    </location>
</feature>